<dbReference type="EMBL" id="LNYX01000030">
    <property type="protein sequence ID" value="KTD62091.1"/>
    <property type="molecule type" value="Genomic_DNA"/>
</dbReference>
<dbReference type="AlphaFoldDB" id="A0A0W0YZ36"/>
<protein>
    <submittedName>
        <fullName evidence="1">Uncharacterized protein</fullName>
    </submittedName>
</protein>
<sequence>MESCLSPEEKQLLHLIDEQVGVLLKRKASELAIIEALKDFIPEVRCLMDTCFEKELALYYFKYRHFAWFARLLGR</sequence>
<name>A0A0W0YZ36_LEGSP</name>
<proteinExistence type="predicted"/>
<reference evidence="1 2" key="1">
    <citation type="submission" date="2015-11" db="EMBL/GenBank/DDBJ databases">
        <title>Genomic analysis of 38 Legionella species identifies large and diverse effector repertoires.</title>
        <authorList>
            <person name="Burstein D."/>
            <person name="Amaro F."/>
            <person name="Zusman T."/>
            <person name="Lifshitz Z."/>
            <person name="Cohen O."/>
            <person name="Gilbert J.A."/>
            <person name="Pupko T."/>
            <person name="Shuman H.A."/>
            <person name="Segal G."/>
        </authorList>
    </citation>
    <scope>NUCLEOTIDE SEQUENCE [LARGE SCALE GENOMIC DNA]</scope>
    <source>
        <strain evidence="1 2">Mt.St.Helens-9</strain>
    </source>
</reference>
<accession>A0A0W0YZ36</accession>
<evidence type="ECO:0000313" key="1">
    <source>
        <dbReference type="EMBL" id="KTD62091.1"/>
    </source>
</evidence>
<comment type="caution">
    <text evidence="1">The sequence shown here is derived from an EMBL/GenBank/DDBJ whole genome shotgun (WGS) entry which is preliminary data.</text>
</comment>
<dbReference type="PATRIC" id="fig|452.5.peg.2134"/>
<evidence type="ECO:0000313" key="2">
    <source>
        <dbReference type="Proteomes" id="UP000054877"/>
    </source>
</evidence>
<gene>
    <name evidence="1" type="ORF">Lspi_1941</name>
</gene>
<dbReference type="Proteomes" id="UP000054877">
    <property type="component" value="Unassembled WGS sequence"/>
</dbReference>
<keyword evidence="2" id="KW-1185">Reference proteome</keyword>
<organism evidence="1 2">
    <name type="scientific">Legionella spiritensis</name>
    <dbReference type="NCBI Taxonomy" id="452"/>
    <lineage>
        <taxon>Bacteria</taxon>
        <taxon>Pseudomonadati</taxon>
        <taxon>Pseudomonadota</taxon>
        <taxon>Gammaproteobacteria</taxon>
        <taxon>Legionellales</taxon>
        <taxon>Legionellaceae</taxon>
        <taxon>Legionella</taxon>
    </lineage>
</organism>